<dbReference type="SUPFAM" id="SSF46689">
    <property type="entry name" value="Homeodomain-like"/>
    <property type="match status" value="1"/>
</dbReference>
<proteinExistence type="predicted"/>
<name>A0ABS6B834_9NOCA</name>
<dbReference type="RefSeq" id="WP_215922537.1">
    <property type="nucleotide sequence ID" value="NZ_JAHKNI010000014.1"/>
</dbReference>
<dbReference type="InterPro" id="IPR001647">
    <property type="entry name" value="HTH_TetR"/>
</dbReference>
<evidence type="ECO:0000313" key="5">
    <source>
        <dbReference type="Proteomes" id="UP000733379"/>
    </source>
</evidence>
<dbReference type="Gene3D" id="1.10.357.10">
    <property type="entry name" value="Tetracycline Repressor, domain 2"/>
    <property type="match status" value="1"/>
</dbReference>
<dbReference type="Pfam" id="PF00440">
    <property type="entry name" value="TetR_N"/>
    <property type="match status" value="1"/>
</dbReference>
<keyword evidence="1 2" id="KW-0238">DNA-binding</keyword>
<feature type="domain" description="HTH tetR-type" evidence="3">
    <location>
        <begin position="14"/>
        <end position="72"/>
    </location>
</feature>
<dbReference type="EMBL" id="JAHKNI010000014">
    <property type="protein sequence ID" value="MBU3066468.1"/>
    <property type="molecule type" value="Genomic_DNA"/>
</dbReference>
<dbReference type="PROSITE" id="PS50977">
    <property type="entry name" value="HTH_TETR_2"/>
    <property type="match status" value="1"/>
</dbReference>
<reference evidence="4 5" key="1">
    <citation type="submission" date="2021-06" db="EMBL/GenBank/DDBJ databases">
        <title>Actinomycetes sequencing.</title>
        <authorList>
            <person name="Shan Q."/>
        </authorList>
    </citation>
    <scope>NUCLEOTIDE SEQUENCE [LARGE SCALE GENOMIC DNA]</scope>
    <source>
        <strain evidence="4 5">NEAU-G5</strain>
    </source>
</reference>
<accession>A0ABS6B834</accession>
<keyword evidence="5" id="KW-1185">Reference proteome</keyword>
<protein>
    <submittedName>
        <fullName evidence="4">TetR/AcrR family transcriptional regulator</fullName>
    </submittedName>
</protein>
<evidence type="ECO:0000259" key="3">
    <source>
        <dbReference type="PROSITE" id="PS50977"/>
    </source>
</evidence>
<organism evidence="4 5">
    <name type="scientific">Nocardia albiluteola</name>
    <dbReference type="NCBI Taxonomy" id="2842303"/>
    <lineage>
        <taxon>Bacteria</taxon>
        <taxon>Bacillati</taxon>
        <taxon>Actinomycetota</taxon>
        <taxon>Actinomycetes</taxon>
        <taxon>Mycobacteriales</taxon>
        <taxon>Nocardiaceae</taxon>
        <taxon>Nocardia</taxon>
    </lineage>
</organism>
<dbReference type="Proteomes" id="UP000733379">
    <property type="component" value="Unassembled WGS sequence"/>
</dbReference>
<gene>
    <name evidence="4" type="ORF">KO481_33720</name>
</gene>
<evidence type="ECO:0000256" key="1">
    <source>
        <dbReference type="ARBA" id="ARBA00023125"/>
    </source>
</evidence>
<evidence type="ECO:0000313" key="4">
    <source>
        <dbReference type="EMBL" id="MBU3066468.1"/>
    </source>
</evidence>
<sequence>MTKGERVTRTEQKRRTRAALIDACRELMASGSAVTMPEVAEKAGVSDATAYRHFSELVELINTALTGTWPTPAEALEPVVGNTDPLARLEFATEFLLRRVVAYQGSVRAVIAATVVNPPRARERPGFRFGLIDEALDPVLPADTPAAAARLIQLKQDLAAVVSADALFSLTDLCGLNTDQAIASLQRTARTITQAALHEFAVGE</sequence>
<evidence type="ECO:0000256" key="2">
    <source>
        <dbReference type="PROSITE-ProRule" id="PRU00335"/>
    </source>
</evidence>
<dbReference type="InterPro" id="IPR009057">
    <property type="entry name" value="Homeodomain-like_sf"/>
</dbReference>
<feature type="DNA-binding region" description="H-T-H motif" evidence="2">
    <location>
        <begin position="35"/>
        <end position="54"/>
    </location>
</feature>
<comment type="caution">
    <text evidence="4">The sequence shown here is derived from an EMBL/GenBank/DDBJ whole genome shotgun (WGS) entry which is preliminary data.</text>
</comment>